<evidence type="ECO:0000313" key="3">
    <source>
        <dbReference type="Proteomes" id="UP000239406"/>
    </source>
</evidence>
<gene>
    <name evidence="1" type="ORF">C1702_04845</name>
    <name evidence="2" type="ORF">EV676_101425</name>
</gene>
<dbReference type="RefSeq" id="WP_104356557.1">
    <property type="nucleotide sequence ID" value="NZ_CP064338.1"/>
</dbReference>
<dbReference type="EMBL" id="PSNY01000004">
    <property type="protein sequence ID" value="PPE70865.1"/>
    <property type="molecule type" value="Genomic_DNA"/>
</dbReference>
<name>A0A2S5T782_9BURK</name>
<evidence type="ECO:0000313" key="1">
    <source>
        <dbReference type="EMBL" id="PPE70865.1"/>
    </source>
</evidence>
<reference evidence="2 4" key="2">
    <citation type="submission" date="2019-03" db="EMBL/GenBank/DDBJ databases">
        <title>Genomic Encyclopedia of Type Strains, Phase IV (KMG-IV): sequencing the most valuable type-strain genomes for metagenomic binning, comparative biology and taxonomic classification.</title>
        <authorList>
            <person name="Goeker M."/>
        </authorList>
    </citation>
    <scope>NUCLEOTIDE SEQUENCE [LARGE SCALE GENOMIC DNA]</scope>
    <source>
        <strain evidence="2 4">DSM 15264</strain>
    </source>
</reference>
<evidence type="ECO:0000313" key="4">
    <source>
        <dbReference type="Proteomes" id="UP000294772"/>
    </source>
</evidence>
<sequence>MLNALKRLFAGKSVEVDWPAVEAWARHLGLGLRHERDPFKVVCEGAFDAAQRWRLEYGTPQRDYIEGHELRARVELDLPPTLNVLLLSRPLKEQLEAAAFERFTQAMATRIDTASPEEMRWLAMYPKVALRASEALRTRYSLVANAPAAALAWLDGRLAQRLGEHAAGMQDAPFVLMTLRGRLYLRQAAAAPLNVQLLEETLDLLKLASARARETLAQWTEDDDGSWVSTTSHAWAIDTHIDLPLDPLPGAEPR</sequence>
<dbReference type="Proteomes" id="UP000294772">
    <property type="component" value="Unassembled WGS sequence"/>
</dbReference>
<keyword evidence="3" id="KW-1185">Reference proteome</keyword>
<dbReference type="AlphaFoldDB" id="A0A2S5T782"/>
<organism evidence="1 3">
    <name type="scientific">Caldimonas thermodepolymerans</name>
    <dbReference type="NCBI Taxonomy" id="215580"/>
    <lineage>
        <taxon>Bacteria</taxon>
        <taxon>Pseudomonadati</taxon>
        <taxon>Pseudomonadota</taxon>
        <taxon>Betaproteobacteria</taxon>
        <taxon>Burkholderiales</taxon>
        <taxon>Sphaerotilaceae</taxon>
        <taxon>Caldimonas</taxon>
    </lineage>
</organism>
<protein>
    <submittedName>
        <fullName evidence="1">Uncharacterized protein</fullName>
    </submittedName>
</protein>
<accession>A0A2S5T782</accession>
<evidence type="ECO:0000313" key="2">
    <source>
        <dbReference type="EMBL" id="TCP09845.1"/>
    </source>
</evidence>
<dbReference type="OrthoDB" id="9151455at2"/>
<comment type="caution">
    <text evidence="1">The sequence shown here is derived from an EMBL/GenBank/DDBJ whole genome shotgun (WGS) entry which is preliminary data.</text>
</comment>
<proteinExistence type="predicted"/>
<reference evidence="1 3" key="1">
    <citation type="submission" date="2018-02" db="EMBL/GenBank/DDBJ databases">
        <title>Reclassifiation of [Polyangium] brachysporum DSM 7029 as Guopingzhaonella breviflexa gen. nov., sp. nov., a member of the family Comamonadaceae.</title>
        <authorList>
            <person name="Tang B."/>
        </authorList>
    </citation>
    <scope>NUCLEOTIDE SEQUENCE [LARGE SCALE GENOMIC DNA]</scope>
    <source>
        <strain evidence="1 3">DSM 15344</strain>
    </source>
</reference>
<dbReference type="EMBL" id="SLXF01000001">
    <property type="protein sequence ID" value="TCP09845.1"/>
    <property type="molecule type" value="Genomic_DNA"/>
</dbReference>
<dbReference type="Proteomes" id="UP000239406">
    <property type="component" value="Unassembled WGS sequence"/>
</dbReference>